<reference evidence="1 2" key="1">
    <citation type="journal article" date="2009" name="Proc. Natl. Acad. Sci. U.S.A.">
        <title>Characterizing a model human gut microbiota composed of members of its two dominant bacterial phyla.</title>
        <authorList>
            <person name="Mahowald M.A."/>
            <person name="Rey F.E."/>
            <person name="Seedorf H."/>
            <person name="Turnbaugh P.J."/>
            <person name="Fulton R.S."/>
            <person name="Wollam A."/>
            <person name="Shah N."/>
            <person name="Wang C."/>
            <person name="Magrini V."/>
            <person name="Wilson R.K."/>
            <person name="Cantarel B.L."/>
            <person name="Coutinho P.M."/>
            <person name="Henrissat B."/>
            <person name="Crock L.W."/>
            <person name="Russell A."/>
            <person name="Verberkmoes N.C."/>
            <person name="Hettich R.L."/>
            <person name="Gordon J.I."/>
        </authorList>
    </citation>
    <scope>NUCLEOTIDE SEQUENCE [LARGE SCALE GENOMIC DNA]</scope>
    <source>
        <strain evidence="2">ATCC 33656 / DSM 3377 / JCM 17463 / KCTC 5835 / LMG 30912 / VPI 0990</strain>
    </source>
</reference>
<dbReference type="KEGG" id="ere:EUBREC_2487"/>
<dbReference type="Proteomes" id="UP000001477">
    <property type="component" value="Chromosome"/>
</dbReference>
<dbReference type="PaxDb" id="515619-EUBREC_2487"/>
<protein>
    <submittedName>
        <fullName evidence="1">Uncharacterized protein</fullName>
    </submittedName>
</protein>
<evidence type="ECO:0000313" key="2">
    <source>
        <dbReference type="Proteomes" id="UP000001477"/>
    </source>
</evidence>
<sequence>MGAWIEILALSNLEKLNSVAPLVGAWIEMIKFLSYYAVKRVAPLVGAWIEMCGSAENKSSNTRRSSRGSVD</sequence>
<accession>C4ZG12</accession>
<name>C4ZG12_AGARV</name>
<dbReference type="EMBL" id="CP001107">
    <property type="protein sequence ID" value="ACR76218.1"/>
    <property type="molecule type" value="Genomic_DNA"/>
</dbReference>
<dbReference type="HOGENOM" id="CLU_199154_0_0_9"/>
<organism evidence="1 2">
    <name type="scientific">Agathobacter rectalis (strain ATCC 33656 / DSM 3377 / JCM 17463 / KCTC 5835 / VPI 0990)</name>
    <name type="common">Eubacterium rectale</name>
    <dbReference type="NCBI Taxonomy" id="515619"/>
    <lineage>
        <taxon>Bacteria</taxon>
        <taxon>Bacillati</taxon>
        <taxon>Bacillota</taxon>
        <taxon>Clostridia</taxon>
        <taxon>Lachnospirales</taxon>
        <taxon>Lachnospiraceae</taxon>
        <taxon>Agathobacter</taxon>
    </lineage>
</organism>
<gene>
    <name evidence="1" type="ordered locus">EUBREC_2487</name>
</gene>
<evidence type="ECO:0000313" key="1">
    <source>
        <dbReference type="EMBL" id="ACR76218.1"/>
    </source>
</evidence>
<proteinExistence type="predicted"/>
<dbReference type="AlphaFoldDB" id="C4ZG12"/>